<dbReference type="Pfam" id="PF01535">
    <property type="entry name" value="PPR"/>
    <property type="match status" value="4"/>
</dbReference>
<feature type="repeat" description="PPR" evidence="4">
    <location>
        <begin position="419"/>
        <end position="453"/>
    </location>
</feature>
<keyword evidence="2" id="KW-0677">Repeat</keyword>
<dbReference type="Proteomes" id="UP000825729">
    <property type="component" value="Unassembled WGS sequence"/>
</dbReference>
<feature type="domain" description="Homing endonuclease LAGLIDADG" evidence="5">
    <location>
        <begin position="590"/>
        <end position="755"/>
    </location>
</feature>
<feature type="repeat" description="PPR" evidence="4">
    <location>
        <begin position="349"/>
        <end position="383"/>
    </location>
</feature>
<dbReference type="NCBIfam" id="TIGR00756">
    <property type="entry name" value="PPR"/>
    <property type="match status" value="2"/>
</dbReference>
<name>A0AAV7F8B7_ARIFI</name>
<dbReference type="Gene3D" id="1.25.40.10">
    <property type="entry name" value="Tetratricopeptide repeat domain"/>
    <property type="match status" value="3"/>
</dbReference>
<dbReference type="PANTHER" id="PTHR47539:SF1">
    <property type="entry name" value="PENTATRICOPEPTIDE REPEAT-CONTAINING PROTEIN OTP51, CHLOROPLASTIC"/>
    <property type="match status" value="1"/>
</dbReference>
<dbReference type="InterPro" id="IPR002885">
    <property type="entry name" value="PPR_rpt"/>
</dbReference>
<dbReference type="PROSITE" id="PS51375">
    <property type="entry name" value="PPR"/>
    <property type="match status" value="4"/>
</dbReference>
<reference evidence="6 7" key="1">
    <citation type="submission" date="2021-07" db="EMBL/GenBank/DDBJ databases">
        <title>The Aristolochia fimbriata genome: insights into angiosperm evolution, floral development and chemical biosynthesis.</title>
        <authorList>
            <person name="Jiao Y."/>
        </authorList>
    </citation>
    <scope>NUCLEOTIDE SEQUENCE [LARGE SCALE GENOMIC DNA]</scope>
    <source>
        <strain evidence="6">IBCAS-2021</strain>
        <tissue evidence="6">Leaf</tissue>
    </source>
</reference>
<feature type="repeat" description="PPR" evidence="4">
    <location>
        <begin position="524"/>
        <end position="558"/>
    </location>
</feature>
<keyword evidence="7" id="KW-1185">Reference proteome</keyword>
<dbReference type="GO" id="GO:0000373">
    <property type="term" value="P:Group II intron splicing"/>
    <property type="evidence" value="ECO:0007669"/>
    <property type="project" value="TreeGrafter"/>
</dbReference>
<accession>A0AAV7F8B7</accession>
<evidence type="ECO:0000256" key="1">
    <source>
        <dbReference type="ARBA" id="ARBA00022664"/>
    </source>
</evidence>
<dbReference type="Gene3D" id="3.10.28.10">
    <property type="entry name" value="Homing endonucleases"/>
    <property type="match status" value="2"/>
</dbReference>
<evidence type="ECO:0000313" key="6">
    <source>
        <dbReference type="EMBL" id="KAG9457011.1"/>
    </source>
</evidence>
<sequence>MCSVGCIFPIPMRAASSSSLRALHTLTLTLSCPCRSSRCFVWTPSRRLSTLVSEKEDSSFFYSPFGGKLRVGPVAAVQHVEAQELSSGDDEQSQNTGREHLSLDAAELKSLPAAPHCEVKELEELPEQWRRSRLAWLCKELPAHKPATLIRILNGQRKWMRQEDATYVIVHCMRIRENDTSFRVYKWMIQQHWFQFDFTLATKLADYLGKDRKFSKCREVFDQILNQGHVPGESTFHILVVAYLSAPVQGCLEEACSIYNRMIQLGGYKPRLSLHNSVFRAITSKPAGFAKYHLNQAELIFHNLVTSKLEIHKEIYAGLIWLHSYQDPVDKERIAGLRDEMLEAGLEEGPDVLVSLLRVCAKEGNVEEAERIWDKLVESSHKPLSQAFVYQMEVYAKAGKPMESLEVFRRMIAQLSSPSVVSYHKIIEVMSRAQEIDIVESLMEDFIKSGLKPLKSAFVEVMNMYLKLNLHDKVESTFQQCLSKCAPDETIYAIVLHSLVKSGNLEKAEKIFQNMETGLANGVNKQSCNILLGGYLTGGESEKAVMLHDMMRQKKYDVESPLQEKLDFIVGLKGKVVEKPIKLKLDKEQREILMGLLLGGLQIESDEERNPLIHFDFNEKADVHTVLKMHIHEKYHDWLDSSGSTSNAVDELPQQFSTIKHPSFGFFADQFRPKGRPVVPMLIHRWLSPRVLAYWYMYGGLRASSGDILLKLKGVRQEDVERVVKALKAKSLDCRFKRKGKTFWIGFQGSNSAWFWKLVEPYILDDLKDFLVVGGQNSENVIDNEQLFDFDNFSESKYNVSDCSKDNDVLDSFHLETSERIH</sequence>
<comment type="caution">
    <text evidence="6">The sequence shown here is derived from an EMBL/GenBank/DDBJ whole genome shotgun (WGS) entry which is preliminary data.</text>
</comment>
<dbReference type="GO" id="GO:0045292">
    <property type="term" value="P:mRNA cis splicing, via spliceosome"/>
    <property type="evidence" value="ECO:0007669"/>
    <property type="project" value="TreeGrafter"/>
</dbReference>
<organism evidence="6 7">
    <name type="scientific">Aristolochia fimbriata</name>
    <name type="common">White veined hardy Dutchman's pipe vine</name>
    <dbReference type="NCBI Taxonomy" id="158543"/>
    <lineage>
        <taxon>Eukaryota</taxon>
        <taxon>Viridiplantae</taxon>
        <taxon>Streptophyta</taxon>
        <taxon>Embryophyta</taxon>
        <taxon>Tracheophyta</taxon>
        <taxon>Spermatophyta</taxon>
        <taxon>Magnoliopsida</taxon>
        <taxon>Magnoliidae</taxon>
        <taxon>Piperales</taxon>
        <taxon>Aristolochiaceae</taxon>
        <taxon>Aristolochia</taxon>
    </lineage>
</organism>
<dbReference type="InterPro" id="IPR011990">
    <property type="entry name" value="TPR-like_helical_dom_sf"/>
</dbReference>
<dbReference type="GO" id="GO:0004519">
    <property type="term" value="F:endonuclease activity"/>
    <property type="evidence" value="ECO:0007669"/>
    <property type="project" value="InterPro"/>
</dbReference>
<dbReference type="FunFam" id="3.10.28.10:FF:000005">
    <property type="entry name" value="Pentatricopeptide repeat-containing protein At2g15820, chloroplastic"/>
    <property type="match status" value="1"/>
</dbReference>
<dbReference type="InterPro" id="IPR027434">
    <property type="entry name" value="Homing_endonucl"/>
</dbReference>
<evidence type="ECO:0000256" key="4">
    <source>
        <dbReference type="PROSITE-ProRule" id="PRU00708"/>
    </source>
</evidence>
<dbReference type="SUPFAM" id="SSF55608">
    <property type="entry name" value="Homing endonucleases"/>
    <property type="match status" value="1"/>
</dbReference>
<dbReference type="AlphaFoldDB" id="A0AAV7F8B7"/>
<dbReference type="EMBL" id="JAINDJ010000002">
    <property type="protein sequence ID" value="KAG9457011.1"/>
    <property type="molecule type" value="Genomic_DNA"/>
</dbReference>
<proteinExistence type="predicted"/>
<dbReference type="Pfam" id="PF03161">
    <property type="entry name" value="LAGLIDADG_2"/>
    <property type="match status" value="1"/>
</dbReference>
<dbReference type="PANTHER" id="PTHR47539">
    <property type="entry name" value="PENTATRICOPEPTIDE REPEAT-CONTAINING PROTEIN OTP51, CHLOROPLASTIC"/>
    <property type="match status" value="1"/>
</dbReference>
<dbReference type="SUPFAM" id="SSF48452">
    <property type="entry name" value="TPR-like"/>
    <property type="match status" value="1"/>
</dbReference>
<evidence type="ECO:0000256" key="3">
    <source>
        <dbReference type="ARBA" id="ARBA00023187"/>
    </source>
</evidence>
<keyword evidence="1" id="KW-0507">mRNA processing</keyword>
<protein>
    <recommendedName>
        <fullName evidence="5">Homing endonuclease LAGLIDADG domain-containing protein</fullName>
    </recommendedName>
</protein>
<evidence type="ECO:0000313" key="7">
    <source>
        <dbReference type="Proteomes" id="UP000825729"/>
    </source>
</evidence>
<dbReference type="InterPro" id="IPR004860">
    <property type="entry name" value="LAGLIDADG_dom"/>
</dbReference>
<keyword evidence="3" id="KW-0508">mRNA splicing</keyword>
<gene>
    <name evidence="6" type="ORF">H6P81_001519</name>
</gene>
<feature type="repeat" description="PPR" evidence="4">
    <location>
        <begin position="488"/>
        <end position="518"/>
    </location>
</feature>
<evidence type="ECO:0000256" key="2">
    <source>
        <dbReference type="ARBA" id="ARBA00022737"/>
    </source>
</evidence>
<dbReference type="GO" id="GO:0048564">
    <property type="term" value="P:photosystem I assembly"/>
    <property type="evidence" value="ECO:0007669"/>
    <property type="project" value="TreeGrafter"/>
</dbReference>
<evidence type="ECO:0000259" key="5">
    <source>
        <dbReference type="Pfam" id="PF03161"/>
    </source>
</evidence>
<dbReference type="InterPro" id="IPR052500">
    <property type="entry name" value="Chloro/Mito_RNA_Process"/>
</dbReference>